<sequence>MAVSNPGFVKSVELRLIRSTLARELPFFPPASPTPPPSSLSSPRSFRSLVEDVVDSIERGRYMDAFSSDASRLVFGFSESWEFQDSDAYASRFYEEVERSVEAFLRDAGSAACLQVLDADSDPDVDVEGRCALLMCLGVAALLAFTQQNVTGPIGNFSPFPLAFRLPKEGLSDCGGEWDVWARNQVASVGSDVHGKFALLQVSNFVFSQCTAEV</sequence>
<reference evidence="3 4" key="1">
    <citation type="journal article" date="2014" name="Agronomy (Basel)">
        <title>A Draft Genome Sequence for Ensete ventricosum, the Drought-Tolerant Tree Against Hunger.</title>
        <authorList>
            <person name="Harrison J."/>
            <person name="Moore K.A."/>
            <person name="Paszkiewicz K."/>
            <person name="Jones T."/>
            <person name="Grant M."/>
            <person name="Ambacheew D."/>
            <person name="Muzemil S."/>
            <person name="Studholme D.J."/>
        </authorList>
    </citation>
    <scope>NUCLEOTIDE SEQUENCE [LARGE SCALE GENOMIC DNA]</scope>
</reference>
<dbReference type="PANTHER" id="PTHR16193:SF0">
    <property type="entry name" value="TETRATRICOPEPTIDE REPEAT PROTEIN 27"/>
    <property type="match status" value="1"/>
</dbReference>
<name>A0A427AJ67_ENSVE</name>
<dbReference type="EMBL" id="AMZH03002237">
    <property type="protein sequence ID" value="RRT76285.1"/>
    <property type="molecule type" value="Genomic_DNA"/>
</dbReference>
<dbReference type="InterPro" id="IPR044244">
    <property type="entry name" value="TTC27/Emw1"/>
</dbReference>
<gene>
    <name evidence="3" type="ORF">B296_00001830</name>
</gene>
<keyword evidence="1" id="KW-0677">Repeat</keyword>
<evidence type="ECO:0000256" key="1">
    <source>
        <dbReference type="ARBA" id="ARBA00022737"/>
    </source>
</evidence>
<accession>A0A427AJ67</accession>
<evidence type="ECO:0000313" key="4">
    <source>
        <dbReference type="Proteomes" id="UP000287651"/>
    </source>
</evidence>
<evidence type="ECO:0000256" key="2">
    <source>
        <dbReference type="ARBA" id="ARBA00022803"/>
    </source>
</evidence>
<dbReference type="AlphaFoldDB" id="A0A427AJ67"/>
<evidence type="ECO:0000313" key="3">
    <source>
        <dbReference type="EMBL" id="RRT76285.1"/>
    </source>
</evidence>
<dbReference type="PANTHER" id="PTHR16193">
    <property type="entry name" value="TETRATRICOPEPTIDE REPEAT PROTEIN 27"/>
    <property type="match status" value="1"/>
</dbReference>
<proteinExistence type="predicted"/>
<comment type="caution">
    <text evidence="3">The sequence shown here is derived from an EMBL/GenBank/DDBJ whole genome shotgun (WGS) entry which is preliminary data.</text>
</comment>
<protein>
    <submittedName>
        <fullName evidence="3">Uncharacterized protein</fullName>
    </submittedName>
</protein>
<keyword evidence="2" id="KW-0802">TPR repeat</keyword>
<dbReference type="Proteomes" id="UP000287651">
    <property type="component" value="Unassembled WGS sequence"/>
</dbReference>
<organism evidence="3 4">
    <name type="scientific">Ensete ventricosum</name>
    <name type="common">Abyssinian banana</name>
    <name type="synonym">Musa ensete</name>
    <dbReference type="NCBI Taxonomy" id="4639"/>
    <lineage>
        <taxon>Eukaryota</taxon>
        <taxon>Viridiplantae</taxon>
        <taxon>Streptophyta</taxon>
        <taxon>Embryophyta</taxon>
        <taxon>Tracheophyta</taxon>
        <taxon>Spermatophyta</taxon>
        <taxon>Magnoliopsida</taxon>
        <taxon>Liliopsida</taxon>
        <taxon>Zingiberales</taxon>
        <taxon>Musaceae</taxon>
        <taxon>Ensete</taxon>
    </lineage>
</organism>